<gene>
    <name evidence="1" type="ORF">AZO1586I_728</name>
</gene>
<proteinExistence type="predicted"/>
<evidence type="ECO:0000313" key="1">
    <source>
        <dbReference type="EMBL" id="CAB5500955.1"/>
    </source>
</evidence>
<dbReference type="EMBL" id="CAHJWF010000193">
    <property type="protein sequence ID" value="CAB5500955.1"/>
    <property type="molecule type" value="Genomic_DNA"/>
</dbReference>
<sequence>MEATDLIGQRYKIEEMQKLENIRGICPLGQIVYLHAYRDTNKVITE</sequence>
<dbReference type="Proteomes" id="UP000626656">
    <property type="component" value="Unassembled WGS sequence"/>
</dbReference>
<accession>A0ABN7G9R8</accession>
<organism evidence="1 2">
    <name type="scientific">Bathymodiolus thermophilus thioautotrophic gill symbiont</name>
    <dbReference type="NCBI Taxonomy" id="2360"/>
    <lineage>
        <taxon>Bacteria</taxon>
        <taxon>Pseudomonadati</taxon>
        <taxon>Pseudomonadota</taxon>
        <taxon>Gammaproteobacteria</taxon>
        <taxon>sulfur-oxidizing symbionts</taxon>
    </lineage>
</organism>
<reference evidence="1 2" key="1">
    <citation type="submission" date="2020-05" db="EMBL/GenBank/DDBJ databases">
        <authorList>
            <person name="Petersen J."/>
            <person name="Sayavedra L."/>
        </authorList>
    </citation>
    <scope>NUCLEOTIDE SEQUENCE [LARGE SCALE GENOMIC DNA]</scope>
    <source>
        <strain evidence="1">B azoricus SOX ET2 1586I</strain>
    </source>
</reference>
<evidence type="ECO:0000313" key="2">
    <source>
        <dbReference type="Proteomes" id="UP000626656"/>
    </source>
</evidence>
<protein>
    <submittedName>
        <fullName evidence="1">Uncharacterized protein</fullName>
    </submittedName>
</protein>
<name>A0ABN7G9R8_9GAMM</name>
<comment type="caution">
    <text evidence="1">The sequence shown here is derived from an EMBL/GenBank/DDBJ whole genome shotgun (WGS) entry which is preliminary data.</text>
</comment>
<keyword evidence="2" id="KW-1185">Reference proteome</keyword>